<keyword evidence="3" id="KW-1185">Reference proteome</keyword>
<reference evidence="2" key="1">
    <citation type="journal article" date="2016" name="Front. Microbiol.">
        <title>Genome Sequence of the Piezophilic, Mesophilic Sulfate-Reducing Bacterium Desulfovibrio indicus J2T.</title>
        <authorList>
            <person name="Cao J."/>
            <person name="Maignien L."/>
            <person name="Shao Z."/>
            <person name="Alain K."/>
            <person name="Jebbar M."/>
        </authorList>
    </citation>
    <scope>NUCLEOTIDE SEQUENCE</scope>
    <source>
        <strain evidence="2">NBRC 103626</strain>
    </source>
</reference>
<organism evidence="2 3">
    <name type="scientific">Methylobacterium gregans</name>
    <dbReference type="NCBI Taxonomy" id="374424"/>
    <lineage>
        <taxon>Bacteria</taxon>
        <taxon>Pseudomonadati</taxon>
        <taxon>Pseudomonadota</taxon>
        <taxon>Alphaproteobacteria</taxon>
        <taxon>Hyphomicrobiales</taxon>
        <taxon>Methylobacteriaceae</taxon>
        <taxon>Methylobacterium</taxon>
    </lineage>
</organism>
<dbReference type="Proteomes" id="UP001055108">
    <property type="component" value="Unassembled WGS sequence"/>
</dbReference>
<evidence type="ECO:0008006" key="4">
    <source>
        <dbReference type="Google" id="ProtNLM"/>
    </source>
</evidence>
<dbReference type="RefSeq" id="WP_284286761.1">
    <property type="nucleotide sequence ID" value="NZ_BSPI01000012.1"/>
</dbReference>
<gene>
    <name evidence="2" type="ORF">NBEOAGPD_4133</name>
</gene>
<reference evidence="2" key="2">
    <citation type="submission" date="2021-08" db="EMBL/GenBank/DDBJ databases">
        <authorList>
            <person name="Tani A."/>
            <person name="Ola A."/>
            <person name="Ogura Y."/>
            <person name="Katsura K."/>
            <person name="Hayashi T."/>
        </authorList>
    </citation>
    <scope>NUCLEOTIDE SEQUENCE</scope>
    <source>
        <strain evidence="2">NBRC 103626</strain>
    </source>
</reference>
<evidence type="ECO:0000313" key="3">
    <source>
        <dbReference type="Proteomes" id="UP001055108"/>
    </source>
</evidence>
<proteinExistence type="predicted"/>
<feature type="region of interest" description="Disordered" evidence="1">
    <location>
        <begin position="1"/>
        <end position="24"/>
    </location>
</feature>
<name>A0AA37HSB3_9HYPH</name>
<dbReference type="EMBL" id="BPQM01000117">
    <property type="protein sequence ID" value="GJD80890.1"/>
    <property type="molecule type" value="Genomic_DNA"/>
</dbReference>
<accession>A0AA37HSB3</accession>
<dbReference type="InterPro" id="IPR021451">
    <property type="entry name" value="DUF3102"/>
</dbReference>
<protein>
    <recommendedName>
        <fullName evidence="4">DUF3102 domain-containing protein</fullName>
    </recommendedName>
</protein>
<sequence>MSDSNIILEVERPAQETEAQTGIDEVPPAAVEVVETVPTSNSASSLDELAERIRQNYQILTERVFAIGRDLTTAKGKVVHGGFGDWVRTQFPTWGASTAARYMRAFKVWGPKEELVGCLEATGIYLLTAEATPEELRTEIEGELEAGQRPSLRKIRERVKTARTAAKAAKAESNGGEVKTKAQRAAEFILSVTKGQEVRLRELLQGVNASELVQMLKQEPAEMDRPEPVSLDAAQA</sequence>
<comment type="caution">
    <text evidence="2">The sequence shown here is derived from an EMBL/GenBank/DDBJ whole genome shotgun (WGS) entry which is preliminary data.</text>
</comment>
<evidence type="ECO:0000313" key="2">
    <source>
        <dbReference type="EMBL" id="GJD80890.1"/>
    </source>
</evidence>
<evidence type="ECO:0000256" key="1">
    <source>
        <dbReference type="SAM" id="MobiDB-lite"/>
    </source>
</evidence>
<dbReference type="AlphaFoldDB" id="A0AA37HSB3"/>
<dbReference type="Pfam" id="PF11300">
    <property type="entry name" value="DUF3102"/>
    <property type="match status" value="1"/>
</dbReference>